<dbReference type="Pfam" id="PF13460">
    <property type="entry name" value="NAD_binding_10"/>
    <property type="match status" value="1"/>
</dbReference>
<dbReference type="SUPFAM" id="SSF51735">
    <property type="entry name" value="NAD(P)-binding Rossmann-fold domains"/>
    <property type="match status" value="1"/>
</dbReference>
<accession>A0A086T843</accession>
<dbReference type="AlphaFoldDB" id="A0A086T843"/>
<dbReference type="EMBL" id="JPKY01000031">
    <property type="protein sequence ID" value="KFH45525.1"/>
    <property type="molecule type" value="Genomic_DNA"/>
</dbReference>
<dbReference type="GO" id="GO:0004029">
    <property type="term" value="F:aldehyde dehydrogenase (NAD+) activity"/>
    <property type="evidence" value="ECO:0007669"/>
    <property type="project" value="TreeGrafter"/>
</dbReference>
<evidence type="ECO:0000313" key="3">
    <source>
        <dbReference type="Proteomes" id="UP000029964"/>
    </source>
</evidence>
<dbReference type="STRING" id="857340.A0A086T843"/>
<dbReference type="HOGENOM" id="CLU_007383_12_2_1"/>
<comment type="caution">
    <text evidence="2">The sequence shown here is derived from an EMBL/GenBank/DDBJ whole genome shotgun (WGS) entry which is preliminary data.</text>
</comment>
<proteinExistence type="predicted"/>
<keyword evidence="3" id="KW-1185">Reference proteome</keyword>
<dbReference type="Gene3D" id="3.40.50.720">
    <property type="entry name" value="NAD(P)-binding Rossmann-like Domain"/>
    <property type="match status" value="1"/>
</dbReference>
<dbReference type="PANTHER" id="PTHR48079:SF6">
    <property type="entry name" value="NAD(P)-BINDING DOMAIN-CONTAINING PROTEIN-RELATED"/>
    <property type="match status" value="1"/>
</dbReference>
<evidence type="ECO:0000313" key="2">
    <source>
        <dbReference type="EMBL" id="KFH45525.1"/>
    </source>
</evidence>
<feature type="domain" description="NAD(P)-binding" evidence="1">
    <location>
        <begin position="16"/>
        <end position="101"/>
    </location>
</feature>
<dbReference type="PANTHER" id="PTHR48079">
    <property type="entry name" value="PROTEIN YEEZ"/>
    <property type="match status" value="1"/>
</dbReference>
<dbReference type="GO" id="GO:0005737">
    <property type="term" value="C:cytoplasm"/>
    <property type="evidence" value="ECO:0007669"/>
    <property type="project" value="TreeGrafter"/>
</dbReference>
<organism evidence="2 3">
    <name type="scientific">Hapsidospora chrysogenum (strain ATCC 11550 / CBS 779.69 / DSM 880 / IAM 14645 / JCM 23072 / IMI 49137)</name>
    <name type="common">Acremonium chrysogenum</name>
    <dbReference type="NCBI Taxonomy" id="857340"/>
    <lineage>
        <taxon>Eukaryota</taxon>
        <taxon>Fungi</taxon>
        <taxon>Dikarya</taxon>
        <taxon>Ascomycota</taxon>
        <taxon>Pezizomycotina</taxon>
        <taxon>Sordariomycetes</taxon>
        <taxon>Hypocreomycetidae</taxon>
        <taxon>Hypocreales</taxon>
        <taxon>Bionectriaceae</taxon>
        <taxon>Hapsidospora</taxon>
    </lineage>
</organism>
<name>A0A086T843_HAPC1</name>
<dbReference type="InterPro" id="IPR051783">
    <property type="entry name" value="NAD(P)-dependent_oxidoreduct"/>
</dbReference>
<dbReference type="InterPro" id="IPR036291">
    <property type="entry name" value="NAD(P)-bd_dom_sf"/>
</dbReference>
<dbReference type="InterPro" id="IPR016040">
    <property type="entry name" value="NAD(P)-bd_dom"/>
</dbReference>
<reference evidence="3" key="1">
    <citation type="journal article" date="2014" name="Genome Announc.">
        <title>Genome sequence and annotation of Acremonium chrysogenum, producer of the beta-lactam antibiotic cephalosporin C.</title>
        <authorList>
            <person name="Terfehr D."/>
            <person name="Dahlmann T.A."/>
            <person name="Specht T."/>
            <person name="Zadra I."/>
            <person name="Kuernsteiner H."/>
            <person name="Kueck U."/>
        </authorList>
    </citation>
    <scope>NUCLEOTIDE SEQUENCE [LARGE SCALE GENOMIC DNA]</scope>
    <source>
        <strain evidence="3">ATCC 11550 / CBS 779.69 / DSM 880 / IAM 14645 / JCM 23072 / IMI 49137</strain>
    </source>
</reference>
<sequence length="355" mass="38827">MAPKVFFLPDELTTSGYIGGTAHAHIAQAHPEYEFTLLVRNEERAKPIKDKYPNTKFVYGSLDDAAVVERAAAEADIVVHTADSSDNVPGATAIAKGLAAGHSAENPGYWIHVSGTSILTWYDNQHQRYGQGPLPEQKYHDMDDIQRLVTLPDGAHHRNVDKIVQAAISDAVKVAILCPPTIYGTGSGPVSTRSRQVPDMVAGTLDKGFAPIVSPGLTEWDNVHVQDLGELFVKLVEATQDPSLRDNPEIFGLNGYFFAENGSHRWSDVARWIAEEASKQGYLPEPMTKLVTQKEVELMEGESTPSWGMNSKGIGQRASKYLGWKPRGPSLKEEIPSLVAQEAKARGFTPKEKKG</sequence>
<evidence type="ECO:0000259" key="1">
    <source>
        <dbReference type="Pfam" id="PF13460"/>
    </source>
</evidence>
<protein>
    <recommendedName>
        <fullName evidence="1">NAD(P)-binding domain-containing protein</fullName>
    </recommendedName>
</protein>
<gene>
    <name evidence="2" type="ORF">ACRE_036820</name>
</gene>
<dbReference type="Proteomes" id="UP000029964">
    <property type="component" value="Unassembled WGS sequence"/>
</dbReference>
<dbReference type="OrthoDB" id="10262413at2759"/>